<organism evidence="2 3">
    <name type="scientific">Pseudomonas fluorescens</name>
    <dbReference type="NCBI Taxonomy" id="294"/>
    <lineage>
        <taxon>Bacteria</taxon>
        <taxon>Pseudomonadati</taxon>
        <taxon>Pseudomonadota</taxon>
        <taxon>Gammaproteobacteria</taxon>
        <taxon>Pseudomonadales</taxon>
        <taxon>Pseudomonadaceae</taxon>
        <taxon>Pseudomonas</taxon>
    </lineage>
</organism>
<evidence type="ECO:0000256" key="1">
    <source>
        <dbReference type="SAM" id="MobiDB-lite"/>
    </source>
</evidence>
<reference evidence="2 3" key="1">
    <citation type="submission" date="2015-01" db="EMBL/GenBank/DDBJ databases">
        <title>Draft Genome Sequence of the Biocontrol and Plant Growth-Promoting Rhizobacteria (PGPR) Pseudomonas fluorescens UM270.</title>
        <authorList>
            <person name="Hernandez-Salmeron J.E."/>
            <person name="Santoyo G."/>
            <person name="Moreno-Hagelsieb G."/>
            <person name="Hernandez-Leon R."/>
        </authorList>
    </citation>
    <scope>NUCLEOTIDE SEQUENCE [LARGE SCALE GENOMIC DNA]</scope>
    <source>
        <strain evidence="2 3">UM270</strain>
    </source>
</reference>
<dbReference type="Proteomes" id="UP000032101">
    <property type="component" value="Unassembled WGS sequence"/>
</dbReference>
<evidence type="ECO:0000313" key="2">
    <source>
        <dbReference type="EMBL" id="KIQ58324.1"/>
    </source>
</evidence>
<gene>
    <name evidence="2" type="ORF">RL74_16355</name>
</gene>
<evidence type="ECO:0008006" key="4">
    <source>
        <dbReference type="Google" id="ProtNLM"/>
    </source>
</evidence>
<sequence>MADAENDMAGSDKVGQPGSNGSLGDSGVSRNETTDGFHYDALDNLIGRTTSAGREQRFYRSDELANETNGNINSTFIRAEGVVLAEHRTGSGSEVMLLAGDDKNSVLSEISQGAVKSIAYSAYGHLTQSASVNCHLGYNGERRETQTGWYLLGNGYRVFNPLLMRFHSPDNLSPFGKGGLNAYIYCVGDPINSVDPTGHSPWGWLLRGFRNTIGSPRVTTATPGYEKLPKILSRNSKSHPTTLYPIEKKHISRLRKRALLFWDDAEKAGQRNALDFETLKDDAILATTAHEYAKKNEGKIGITREGAATIKRVAEDYDSRMAIRALANKGRVRANLEVQIKEVRAARPREPNVRKRHLGYQPDGD</sequence>
<dbReference type="NCBIfam" id="TIGR03696">
    <property type="entry name" value="Rhs_assc_core"/>
    <property type="match status" value="1"/>
</dbReference>
<proteinExistence type="predicted"/>
<dbReference type="OrthoDB" id="6845590at2"/>
<comment type="caution">
    <text evidence="2">The sequence shown here is derived from an EMBL/GenBank/DDBJ whole genome shotgun (WGS) entry which is preliminary data.</text>
</comment>
<dbReference type="EMBL" id="JXNZ01000153">
    <property type="protein sequence ID" value="KIQ58324.1"/>
    <property type="molecule type" value="Genomic_DNA"/>
</dbReference>
<accession>A0A0D0P7Z7</accession>
<protein>
    <recommendedName>
        <fullName evidence="4">RHS repeat-associated core domain-containing protein</fullName>
    </recommendedName>
</protein>
<evidence type="ECO:0000313" key="3">
    <source>
        <dbReference type="Proteomes" id="UP000032101"/>
    </source>
</evidence>
<dbReference type="SUPFAM" id="SSF56399">
    <property type="entry name" value="ADP-ribosylation"/>
    <property type="match status" value="1"/>
</dbReference>
<dbReference type="PATRIC" id="fig|294.124.peg.3374"/>
<dbReference type="AlphaFoldDB" id="A0A0D0P7Z7"/>
<dbReference type="Gene3D" id="2.180.10.10">
    <property type="entry name" value="RHS repeat-associated core"/>
    <property type="match status" value="1"/>
</dbReference>
<dbReference type="InterPro" id="IPR022385">
    <property type="entry name" value="Rhs_assc_core"/>
</dbReference>
<name>A0A0D0P7Z7_PSEFL</name>
<feature type="compositionally biased region" description="Polar residues" evidence="1">
    <location>
        <begin position="17"/>
        <end position="31"/>
    </location>
</feature>
<feature type="region of interest" description="Disordered" evidence="1">
    <location>
        <begin position="1"/>
        <end position="34"/>
    </location>
</feature>